<dbReference type="AlphaFoldDB" id="A0A196S9M9"/>
<proteinExistence type="predicted"/>
<evidence type="ECO:0000313" key="2">
    <source>
        <dbReference type="Proteomes" id="UP000078348"/>
    </source>
</evidence>
<name>A0A196S9M9_BLAHN</name>
<organism evidence="1 2">
    <name type="scientific">Blastocystis sp. subtype 1 (strain ATCC 50177 / NandII)</name>
    <dbReference type="NCBI Taxonomy" id="478820"/>
    <lineage>
        <taxon>Eukaryota</taxon>
        <taxon>Sar</taxon>
        <taxon>Stramenopiles</taxon>
        <taxon>Bigyra</taxon>
        <taxon>Opalozoa</taxon>
        <taxon>Opalinata</taxon>
        <taxon>Blastocystidae</taxon>
        <taxon>Blastocystis</taxon>
    </lineage>
</organism>
<accession>A0A196S9M9</accession>
<reference evidence="1 2" key="1">
    <citation type="submission" date="2016-05" db="EMBL/GenBank/DDBJ databases">
        <title>Nuclear genome of Blastocystis sp. subtype 1 NandII.</title>
        <authorList>
            <person name="Gentekaki E."/>
            <person name="Curtis B."/>
            <person name="Stairs C."/>
            <person name="Eme L."/>
            <person name="Herman E."/>
            <person name="Klimes V."/>
            <person name="Arias M.C."/>
            <person name="Elias M."/>
            <person name="Hilliou F."/>
            <person name="Klute M."/>
            <person name="Malik S.-B."/>
            <person name="Pightling A."/>
            <person name="Rachubinski R."/>
            <person name="Salas D."/>
            <person name="Schlacht A."/>
            <person name="Suga H."/>
            <person name="Archibald J."/>
            <person name="Ball S.G."/>
            <person name="Clark G."/>
            <person name="Dacks J."/>
            <person name="Van Der Giezen M."/>
            <person name="Tsaousis A."/>
            <person name="Roger A."/>
        </authorList>
    </citation>
    <scope>NUCLEOTIDE SEQUENCE [LARGE SCALE GENOMIC DNA]</scope>
    <source>
        <strain evidence="2">ATCC 50177 / NandII</strain>
    </source>
</reference>
<comment type="caution">
    <text evidence="1">The sequence shown here is derived from an EMBL/GenBank/DDBJ whole genome shotgun (WGS) entry which is preliminary data.</text>
</comment>
<sequence>MKAAVIPPSFQDTRNSRECWTYDSYRTYGSRSYQSHILLFKFKQMTQRISNQSFAQFSYGKKLLSMKGNCPIFKYWLSNQEKCKKIQSMGYLSASADCSHPSDALFSEFVFAFFRRHFRFREAFVNSVNEVLAPVQASLEVDRDKPFLPPFRKAKNLVSVHARFGGKMSDFGDSFTFLDKKAVPRFYSCIMRKNTTDDFVYVASDSSRAKRQLKELLKDKYLDSNRKAAHSGLDWHRKRHTSGVEVIHDASYSAFIDIVISSMASQFVGTEASTFSSMIAMLGQTDPMYLYKNYKPCHQAELYLP</sequence>
<gene>
    <name evidence="1" type="ORF">AV274_5527</name>
</gene>
<dbReference type="Proteomes" id="UP000078348">
    <property type="component" value="Unassembled WGS sequence"/>
</dbReference>
<dbReference type="EMBL" id="LXWW01000511">
    <property type="protein sequence ID" value="OAO12802.1"/>
    <property type="molecule type" value="Genomic_DNA"/>
</dbReference>
<protein>
    <submittedName>
        <fullName evidence="1">Uncharacterized protein</fullName>
    </submittedName>
</protein>
<keyword evidence="2" id="KW-1185">Reference proteome</keyword>
<dbReference type="Gene3D" id="3.40.50.11350">
    <property type="match status" value="1"/>
</dbReference>
<evidence type="ECO:0000313" key="1">
    <source>
        <dbReference type="EMBL" id="OAO12802.1"/>
    </source>
</evidence>